<feature type="transmembrane region" description="Helical" evidence="1">
    <location>
        <begin position="12"/>
        <end position="32"/>
    </location>
</feature>
<proteinExistence type="predicted"/>
<organism evidence="2 3">
    <name type="scientific">Mycolicibacterium peregrinum</name>
    <name type="common">Mycobacterium peregrinum</name>
    <dbReference type="NCBI Taxonomy" id="43304"/>
    <lineage>
        <taxon>Bacteria</taxon>
        <taxon>Bacillati</taxon>
        <taxon>Actinomycetota</taxon>
        <taxon>Actinomycetes</taxon>
        <taxon>Mycobacteriales</taxon>
        <taxon>Mycobacteriaceae</taxon>
        <taxon>Mycolicibacterium</taxon>
    </lineage>
</organism>
<name>A0A1A0RJC9_MYCPR</name>
<evidence type="ECO:0000256" key="1">
    <source>
        <dbReference type="SAM" id="Phobius"/>
    </source>
</evidence>
<keyword evidence="1" id="KW-0472">Membrane</keyword>
<feature type="transmembrane region" description="Helical" evidence="1">
    <location>
        <begin position="38"/>
        <end position="58"/>
    </location>
</feature>
<gene>
    <name evidence="2" type="ORF">A5792_00320</name>
</gene>
<dbReference type="STRING" id="43304.GCA_001403655_02814"/>
<evidence type="ECO:0000313" key="2">
    <source>
        <dbReference type="EMBL" id="OBB34417.1"/>
    </source>
</evidence>
<dbReference type="OrthoDB" id="4725455at2"/>
<dbReference type="RefSeq" id="WP_064928477.1">
    <property type="nucleotide sequence ID" value="NZ_LZSO01000001.1"/>
</dbReference>
<dbReference type="Proteomes" id="UP000093902">
    <property type="component" value="Unassembled WGS sequence"/>
</dbReference>
<feature type="transmembrane region" description="Helical" evidence="1">
    <location>
        <begin position="138"/>
        <end position="159"/>
    </location>
</feature>
<sequence length="175" mass="19231">MLTVPAFVWRRGFWGRALVIGGSVGFVLGVLSWLDSGFWISGVLVLVIVGTFYGVWMARRMARYWPMSGQLTGAERVRVVAAARRGEHIDDPRLVEAARDYGRGVRVAAEAARPFRWLLPVVLIVAAASALWDAVFGSVGNAVVSVVYLAALAVELFWWPQRHAHLLANVRQACG</sequence>
<feature type="transmembrane region" description="Helical" evidence="1">
    <location>
        <begin position="115"/>
        <end position="132"/>
    </location>
</feature>
<evidence type="ECO:0000313" key="3">
    <source>
        <dbReference type="Proteomes" id="UP000093902"/>
    </source>
</evidence>
<accession>A0A1A0RJC9</accession>
<reference evidence="3" key="1">
    <citation type="submission" date="2016-06" db="EMBL/GenBank/DDBJ databases">
        <authorList>
            <person name="Sutton G."/>
            <person name="Brinkac L."/>
            <person name="Sanka R."/>
            <person name="Adams M."/>
            <person name="Lau E."/>
            <person name="Mehaffy C."/>
            <person name="Tameris M."/>
            <person name="Hatherill M."/>
            <person name="Hanekom W."/>
            <person name="Mahomed H."/>
            <person name="Mcshane H."/>
        </authorList>
    </citation>
    <scope>NUCLEOTIDE SEQUENCE [LARGE SCALE GENOMIC DNA]</scope>
    <source>
        <strain evidence="3">852002-51209_SCH5440388</strain>
    </source>
</reference>
<dbReference type="EMBL" id="LZSO01000001">
    <property type="protein sequence ID" value="OBB34417.1"/>
    <property type="molecule type" value="Genomic_DNA"/>
</dbReference>
<keyword evidence="1" id="KW-0812">Transmembrane</keyword>
<keyword evidence="1" id="KW-1133">Transmembrane helix</keyword>
<dbReference type="AlphaFoldDB" id="A0A1A0RJC9"/>
<protein>
    <submittedName>
        <fullName evidence="2">Uncharacterized protein</fullName>
    </submittedName>
</protein>
<comment type="caution">
    <text evidence="2">The sequence shown here is derived from an EMBL/GenBank/DDBJ whole genome shotgun (WGS) entry which is preliminary data.</text>
</comment>